<evidence type="ECO:0000313" key="2">
    <source>
        <dbReference type="EMBL" id="TQM81762.1"/>
    </source>
</evidence>
<gene>
    <name evidence="2" type="ORF">FHX81_4139</name>
</gene>
<name>A0A543JG15_9PSEU</name>
<dbReference type="EMBL" id="VFPP01000001">
    <property type="protein sequence ID" value="TQM81762.1"/>
    <property type="molecule type" value="Genomic_DNA"/>
</dbReference>
<proteinExistence type="predicted"/>
<dbReference type="RefSeq" id="WP_170232106.1">
    <property type="nucleotide sequence ID" value="NZ_VFPP01000001.1"/>
</dbReference>
<dbReference type="Proteomes" id="UP000316628">
    <property type="component" value="Unassembled WGS sequence"/>
</dbReference>
<sequence>MSADREPAVDTYPGPGQPGHVVTEGRVPGHLAVLARGGRDGRSAALAASRALLDDWED</sequence>
<protein>
    <submittedName>
        <fullName evidence="2">Uncharacterized protein</fullName>
    </submittedName>
</protein>
<comment type="caution">
    <text evidence="2">The sequence shown here is derived from an EMBL/GenBank/DDBJ whole genome shotgun (WGS) entry which is preliminary data.</text>
</comment>
<organism evidence="2 3">
    <name type="scientific">Saccharothrix saharensis</name>
    <dbReference type="NCBI Taxonomy" id="571190"/>
    <lineage>
        <taxon>Bacteria</taxon>
        <taxon>Bacillati</taxon>
        <taxon>Actinomycetota</taxon>
        <taxon>Actinomycetes</taxon>
        <taxon>Pseudonocardiales</taxon>
        <taxon>Pseudonocardiaceae</taxon>
        <taxon>Saccharothrix</taxon>
    </lineage>
</organism>
<evidence type="ECO:0000256" key="1">
    <source>
        <dbReference type="SAM" id="MobiDB-lite"/>
    </source>
</evidence>
<evidence type="ECO:0000313" key="3">
    <source>
        <dbReference type="Proteomes" id="UP000316628"/>
    </source>
</evidence>
<reference evidence="2 3" key="1">
    <citation type="submission" date="2019-06" db="EMBL/GenBank/DDBJ databases">
        <title>Sequencing the genomes of 1000 actinobacteria strains.</title>
        <authorList>
            <person name="Klenk H.-P."/>
        </authorList>
    </citation>
    <scope>NUCLEOTIDE SEQUENCE [LARGE SCALE GENOMIC DNA]</scope>
    <source>
        <strain evidence="2 3">DSM 45456</strain>
    </source>
</reference>
<feature type="region of interest" description="Disordered" evidence="1">
    <location>
        <begin position="1"/>
        <end position="23"/>
    </location>
</feature>
<dbReference type="AlphaFoldDB" id="A0A543JG15"/>
<accession>A0A543JG15</accession>
<keyword evidence="3" id="KW-1185">Reference proteome</keyword>